<evidence type="ECO:0000256" key="3">
    <source>
        <dbReference type="ARBA" id="ARBA00049054"/>
    </source>
</evidence>
<comment type="cofactor">
    <cofactor evidence="7">
        <name>prenylated FMN</name>
        <dbReference type="ChEBI" id="CHEBI:87746"/>
    </cofactor>
</comment>
<evidence type="ECO:0000256" key="5">
    <source>
        <dbReference type="ARBA" id="ARBA00049727"/>
    </source>
</evidence>
<dbReference type="AlphaFoldDB" id="A0A7J3WCW5"/>
<comment type="similarity">
    <text evidence="2">Belongs to the UbiD family.</text>
</comment>
<dbReference type="EC" id="4.1.1.126" evidence="5"/>
<evidence type="ECO:0000313" key="11">
    <source>
        <dbReference type="EMBL" id="HGL41670.1"/>
    </source>
</evidence>
<comment type="function">
    <text evidence="4">Catalyzes the conversion of trans-anhydromevalonate 5-phosphate (tAHMP) into isopentenyl phosphate. Involved in the archaeal mevalonate (MVA) pathway, which provides fundamental precursors for isoprenoid biosynthesis, such as isopentenyl diphosphate (IPP) and dimethylallyl diphosphate (DMAPP).</text>
</comment>
<dbReference type="GO" id="GO:0016831">
    <property type="term" value="F:carboxy-lyase activity"/>
    <property type="evidence" value="ECO:0007669"/>
    <property type="project" value="InterPro"/>
</dbReference>
<reference evidence="12" key="1">
    <citation type="journal article" date="2020" name="mSystems">
        <title>Genome- and Community-Level Interaction Insights into Carbon Utilization and Element Cycling Functions of Hydrothermarchaeota in Hydrothermal Sediment.</title>
        <authorList>
            <person name="Zhou Z."/>
            <person name="Liu Y."/>
            <person name="Xu W."/>
            <person name="Pan J."/>
            <person name="Luo Z.H."/>
            <person name="Li M."/>
        </authorList>
    </citation>
    <scope>NUCLEOTIDE SEQUENCE [LARGE SCALE GENOMIC DNA]</scope>
    <source>
        <strain evidence="12">SpSt-1073</strain>
        <strain evidence="11">SpSt-669</strain>
    </source>
</reference>
<evidence type="ECO:0000256" key="4">
    <source>
        <dbReference type="ARBA" id="ARBA00049583"/>
    </source>
</evidence>
<dbReference type="SUPFAM" id="SSF143968">
    <property type="entry name" value="UbiD C-terminal domain-like"/>
    <property type="match status" value="1"/>
</dbReference>
<name>A0A7J3WCW5_CALS0</name>
<evidence type="ECO:0000259" key="9">
    <source>
        <dbReference type="Pfam" id="PF20695"/>
    </source>
</evidence>
<dbReference type="InterPro" id="IPR049381">
    <property type="entry name" value="UbiD-like_C"/>
</dbReference>
<proteinExistence type="inferred from homology"/>
<dbReference type="PANTHER" id="PTHR30108:SF21">
    <property type="entry name" value="4-HYDROXYBENZOATE DECARBOXYLASE"/>
    <property type="match status" value="1"/>
</dbReference>
<dbReference type="InterPro" id="IPR048304">
    <property type="entry name" value="UbiD_Rift_dom"/>
</dbReference>
<organism evidence="12">
    <name type="scientific">Caldiarchaeum subterraneum</name>
    <dbReference type="NCBI Taxonomy" id="311458"/>
    <lineage>
        <taxon>Archaea</taxon>
        <taxon>Nitrososphaerota</taxon>
        <taxon>Candidatus Caldarchaeales</taxon>
        <taxon>Candidatus Caldarchaeaceae</taxon>
        <taxon>Candidatus Caldarchaeum</taxon>
    </lineage>
</organism>
<evidence type="ECO:0000256" key="2">
    <source>
        <dbReference type="ARBA" id="ARBA00010021"/>
    </source>
</evidence>
<accession>A0A7J3WCW5</accession>
<dbReference type="Pfam" id="PF20696">
    <property type="entry name" value="UbiD_C"/>
    <property type="match status" value="1"/>
</dbReference>
<feature type="domain" description="3-octaprenyl-4-hydroxybenzoate carboxy-lyase-like N-terminal" evidence="9">
    <location>
        <begin position="23"/>
        <end position="94"/>
    </location>
</feature>
<evidence type="ECO:0000259" key="10">
    <source>
        <dbReference type="Pfam" id="PF20696"/>
    </source>
</evidence>
<dbReference type="EMBL" id="DTCM01000104">
    <property type="protein sequence ID" value="HGL41670.1"/>
    <property type="molecule type" value="Genomic_DNA"/>
</dbReference>
<evidence type="ECO:0000256" key="7">
    <source>
        <dbReference type="ARBA" id="ARBA00049936"/>
    </source>
</evidence>
<dbReference type="PANTHER" id="PTHR30108">
    <property type="entry name" value="3-OCTAPRENYL-4-HYDROXYBENZOATE CARBOXY-LYASE-RELATED"/>
    <property type="match status" value="1"/>
</dbReference>
<dbReference type="Pfam" id="PF01977">
    <property type="entry name" value="UbiD"/>
    <property type="match status" value="1"/>
</dbReference>
<dbReference type="Pfam" id="PF20695">
    <property type="entry name" value="UbiD_N"/>
    <property type="match status" value="1"/>
</dbReference>
<sequence>MLCLRIMKDMRHYLEDLRQNYPEEFVKISEPVSHEYEITAVWKMFERKGNPVLFFEKVHGYDMPVVANIFGSRARVARMIGSDVWNFYDKWLERTRAGVEPEYVSTGPVKEVKYFSNDVDLSILPALKFFVEDGGRYITAGIVVANHPETGEVNLSYARLMVKDRNKLGVSIHSRGNLWRYFNRAIELGRPWLNVAVIIGCHPTLYLAAATRTTDEYKLAGALCSEPVKLVKCETNEVYVPYNAEIVLEGRILTNVYEDEGPFSEYTGYVSGRSTRNVMAIDCITHRMNPIFQTIIPTNSSEHLLLGGLPMQANVYKKLKESIPEVRSINFPVWGTHLVAILSVDKEWKEGVQIRAAMLLMGANPYVKYVILVDDDIDVFDEMQVLWAVATRSQPDRCIHLFPITDGNMLDPSQEKAGFTSRAVIDATSPPHWKNAQVNVPSLPRDVVEKVQKMFK</sequence>
<feature type="domain" description="3-octaprenyl-4-hydroxybenzoate carboxy-lyase-like C-terminal" evidence="10">
    <location>
        <begin position="306"/>
        <end position="427"/>
    </location>
</feature>
<dbReference type="Gene3D" id="3.40.1670.10">
    <property type="entry name" value="UbiD C-terminal domain-like"/>
    <property type="match status" value="1"/>
</dbReference>
<evidence type="ECO:0000256" key="1">
    <source>
        <dbReference type="ARBA" id="ARBA00005092"/>
    </source>
</evidence>
<comment type="pathway">
    <text evidence="1">Isoprenoid biosynthesis; isopentenyl diphosphate biosynthesis via mevalonate pathway.</text>
</comment>
<dbReference type="InterPro" id="IPR049383">
    <property type="entry name" value="UbiD-like_N"/>
</dbReference>
<gene>
    <name evidence="12" type="ORF">ENM30_04665</name>
    <name evidence="11" type="ORF">ENU43_08425</name>
</gene>
<dbReference type="GO" id="GO:0005737">
    <property type="term" value="C:cytoplasm"/>
    <property type="evidence" value="ECO:0007669"/>
    <property type="project" value="TreeGrafter"/>
</dbReference>
<comment type="caution">
    <text evidence="12">The sequence shown here is derived from an EMBL/GenBank/DDBJ whole genome shotgun (WGS) entry which is preliminary data.</text>
</comment>
<evidence type="ECO:0000313" key="12">
    <source>
        <dbReference type="EMBL" id="HHN52588.1"/>
    </source>
</evidence>
<evidence type="ECO:0000256" key="6">
    <source>
        <dbReference type="ARBA" id="ARBA00049754"/>
    </source>
</evidence>
<evidence type="ECO:0000259" key="8">
    <source>
        <dbReference type="Pfam" id="PF01977"/>
    </source>
</evidence>
<feature type="domain" description="3-octaprenyl-4-hydroxybenzoate carboxy-lyase-like Rift-related" evidence="8">
    <location>
        <begin position="105"/>
        <end position="298"/>
    </location>
</feature>
<dbReference type="EMBL" id="DRXG01000101">
    <property type="protein sequence ID" value="HHN52588.1"/>
    <property type="molecule type" value="Genomic_DNA"/>
</dbReference>
<dbReference type="NCBIfam" id="TIGR00148">
    <property type="entry name" value="UbiD family decarboxylase"/>
    <property type="match status" value="1"/>
</dbReference>
<comment type="catalytic activity">
    <reaction evidence="3">
        <text>(2E)-3-methyl-5-phosphooxypent-2-enoate + H(+) = isopentenyl phosphate + CO2</text>
        <dbReference type="Rhea" id="RHEA:78971"/>
        <dbReference type="ChEBI" id="CHEBI:15378"/>
        <dbReference type="ChEBI" id="CHEBI:16526"/>
        <dbReference type="ChEBI" id="CHEBI:65078"/>
        <dbReference type="ChEBI" id="CHEBI:229665"/>
        <dbReference type="EC" id="4.1.1.126"/>
    </reaction>
    <physiologicalReaction direction="left-to-right" evidence="3">
        <dbReference type="Rhea" id="RHEA:78972"/>
    </physiologicalReaction>
</comment>
<dbReference type="InterPro" id="IPR002830">
    <property type="entry name" value="UbiD"/>
</dbReference>
<dbReference type="SUPFAM" id="SSF50475">
    <property type="entry name" value="FMN-binding split barrel"/>
    <property type="match status" value="1"/>
</dbReference>
<protein>
    <recommendedName>
        <fullName evidence="6">Anhydromevalonate phosphate decarboxylase</fullName>
        <ecNumber evidence="5">4.1.1.126</ecNumber>
    </recommendedName>
</protein>